<comment type="catalytic activity">
    <reaction evidence="1">
        <text>(2R)-2-phosphoglycerate = (2R)-3-phosphoglycerate</text>
        <dbReference type="Rhea" id="RHEA:15901"/>
        <dbReference type="ChEBI" id="CHEBI:58272"/>
        <dbReference type="ChEBI" id="CHEBI:58289"/>
        <dbReference type="EC" id="5.4.2.12"/>
    </reaction>
</comment>
<evidence type="ECO:0000256" key="1">
    <source>
        <dbReference type="ARBA" id="ARBA00000370"/>
    </source>
</evidence>
<dbReference type="InterPro" id="IPR004456">
    <property type="entry name" value="Pglycerate_mutase_ApgM"/>
</dbReference>
<dbReference type="InterPro" id="IPR042253">
    <property type="entry name" value="Pglycerate_mutase_ApgM_sf"/>
</dbReference>
<keyword evidence="5" id="KW-0324">Glycolysis</keyword>
<dbReference type="EMBL" id="LR877156">
    <property type="protein sequence ID" value="CAD2218788.1"/>
    <property type="molecule type" value="Genomic_DNA"/>
</dbReference>
<feature type="domain" description="Metalloenzyme" evidence="6">
    <location>
        <begin position="92"/>
        <end position="634"/>
    </location>
</feature>
<dbReference type="InterPro" id="IPR017850">
    <property type="entry name" value="Alkaline_phosphatase_core_sf"/>
</dbReference>
<dbReference type="GO" id="GO:0006096">
    <property type="term" value="P:glycolytic process"/>
    <property type="evidence" value="ECO:0007669"/>
    <property type="project" value="UniProtKB-KW"/>
</dbReference>
<keyword evidence="8" id="KW-1185">Reference proteome</keyword>
<dbReference type="Gene3D" id="3.40.720.10">
    <property type="entry name" value="Alkaline Phosphatase, subunit A"/>
    <property type="match status" value="2"/>
</dbReference>
<dbReference type="PANTHER" id="PTHR31209:SF0">
    <property type="entry name" value="METALLOENZYME DOMAIN-CONTAINING PROTEIN"/>
    <property type="match status" value="1"/>
</dbReference>
<protein>
    <submittedName>
        <fullName evidence="7">Metalloenzyme superfamily/2,3-bisphosphoglycerate-independent phosphoglycerate mutase, putative</fullName>
    </submittedName>
</protein>
<gene>
    <name evidence="7" type="ORF">ADEAN_000628100</name>
</gene>
<accession>A0A7G2CFW8</accession>
<comment type="pathway">
    <text evidence="3">Carbohydrate degradation.</text>
</comment>
<evidence type="ECO:0000256" key="2">
    <source>
        <dbReference type="ARBA" id="ARBA00002315"/>
    </source>
</evidence>
<sequence>MGTLYFRANKYPADWAAAKDCTRLLRSFSAAQMLKEYGKRFIGAPAHLQPEVARPMQLELNALPEAFRPPTSLETVESEEDYYGAPLRPPPIVLFIIDGVGDNTYPELGNRTPLEVVAGVEPRECAIEKHASSSLWTEAEAYCQANGGTSLKSRLTPFYNPALSAVARQGVSGMLDPYEAGRSCGSDTAHLSLFGYPPTEYYRGRGAYEALGAGLQLGEGDIAFKSNFCTQLETTATDEEALRYNQQNFFDLHPDKSTEAVLQEVRAQWTAAGEDPTAFITFRRCDRDFTREGPILCEYLNDTVVDTDREEVPLPFVHRIKVQYATEHRCGLSLTEGTPNTAYTKNKYDRYLDLEGELSDYITGTDPLKDGRYLLRCKPKSNADATKSERELRTAAYTSLVVERASQVITERLSAHPINEERRAHNRQLFERRQRGEKVDDEYKNIANTILFRGAAKKGFVPLFSVRHGLVADIIAPTCIIRGLGACCGMKAYTFPTTTTTLNKEEDPYTHKGVATGDFYSDVTVKLDALREILNLEKNRPITKSKTNFVVLHVKGVDDAGHDKNGFQKLYYLSHKCSLVMEALLSDHGLPQGSVLGVLADHSTPLYIGDHCCEPVPFSVCVVGNDKDKNSKLCDGVQEYTEISVTEGGAGRFRGEHVVPLLKKMRSHFHY</sequence>
<reference evidence="7 8" key="1">
    <citation type="submission" date="2020-08" db="EMBL/GenBank/DDBJ databases">
        <authorList>
            <person name="Newling K."/>
            <person name="Davey J."/>
            <person name="Forrester S."/>
        </authorList>
    </citation>
    <scope>NUCLEOTIDE SEQUENCE [LARGE SCALE GENOMIC DNA]</scope>
    <source>
        <strain evidence="8">Crithidia deanei Carvalho (ATCC PRA-265)</strain>
    </source>
</reference>
<evidence type="ECO:0000256" key="3">
    <source>
        <dbReference type="ARBA" id="ARBA00004921"/>
    </source>
</evidence>
<proteinExistence type="inferred from homology"/>
<dbReference type="GO" id="GO:0046872">
    <property type="term" value="F:metal ion binding"/>
    <property type="evidence" value="ECO:0007669"/>
    <property type="project" value="InterPro"/>
</dbReference>
<evidence type="ECO:0000256" key="4">
    <source>
        <dbReference type="ARBA" id="ARBA00005524"/>
    </source>
</evidence>
<dbReference type="Pfam" id="PF10143">
    <property type="entry name" value="PhosphMutase"/>
    <property type="match status" value="1"/>
</dbReference>
<dbReference type="Gene3D" id="3.30.70.2130">
    <property type="entry name" value="Metalloenzyme domain"/>
    <property type="match status" value="1"/>
</dbReference>
<dbReference type="AlphaFoldDB" id="A0A7G2CFW8"/>
<organism evidence="7 8">
    <name type="scientific">Angomonas deanei</name>
    <dbReference type="NCBI Taxonomy" id="59799"/>
    <lineage>
        <taxon>Eukaryota</taxon>
        <taxon>Discoba</taxon>
        <taxon>Euglenozoa</taxon>
        <taxon>Kinetoplastea</taxon>
        <taxon>Metakinetoplastina</taxon>
        <taxon>Trypanosomatida</taxon>
        <taxon>Trypanosomatidae</taxon>
        <taxon>Strigomonadinae</taxon>
        <taxon>Angomonas</taxon>
    </lineage>
</organism>
<evidence type="ECO:0000256" key="5">
    <source>
        <dbReference type="ARBA" id="ARBA00023152"/>
    </source>
</evidence>
<dbReference type="VEuPathDB" id="TriTrypDB:ADEAN_000628100"/>
<dbReference type="PANTHER" id="PTHR31209">
    <property type="entry name" value="COFACTOR-INDEPENDENT PHOSPHOGLYCERATE MUTASE"/>
    <property type="match status" value="1"/>
</dbReference>
<evidence type="ECO:0000259" key="6">
    <source>
        <dbReference type="Pfam" id="PF01676"/>
    </source>
</evidence>
<dbReference type="Proteomes" id="UP000515908">
    <property type="component" value="Chromosome 12"/>
</dbReference>
<dbReference type="InterPro" id="IPR006124">
    <property type="entry name" value="Metalloenzyme"/>
</dbReference>
<dbReference type="SUPFAM" id="SSF53649">
    <property type="entry name" value="Alkaline phosphatase-like"/>
    <property type="match status" value="1"/>
</dbReference>
<evidence type="ECO:0000313" key="7">
    <source>
        <dbReference type="EMBL" id="CAD2218788.1"/>
    </source>
</evidence>
<dbReference type="GO" id="GO:0004619">
    <property type="term" value="F:phosphoglycerate mutase activity"/>
    <property type="evidence" value="ECO:0007669"/>
    <property type="project" value="UniProtKB-EC"/>
</dbReference>
<evidence type="ECO:0000313" key="8">
    <source>
        <dbReference type="Proteomes" id="UP000515908"/>
    </source>
</evidence>
<name>A0A7G2CFW8_9TRYP</name>
<comment type="similarity">
    <text evidence="4">Belongs to the BPG-independent phosphoglycerate mutase family. A-PGAM subfamily.</text>
</comment>
<dbReference type="Pfam" id="PF01676">
    <property type="entry name" value="Metalloenzyme"/>
    <property type="match status" value="1"/>
</dbReference>
<dbReference type="CDD" id="cd16011">
    <property type="entry name" value="iPGM_like"/>
    <property type="match status" value="1"/>
</dbReference>
<comment type="function">
    <text evidence="2">Catalyzes the interconversion of 2-phosphoglycerate and 3-phosphoglycerate.</text>
</comment>